<dbReference type="InterPro" id="IPR008250">
    <property type="entry name" value="ATPase_P-typ_transduc_dom_A_sf"/>
</dbReference>
<dbReference type="InterPro" id="IPR001757">
    <property type="entry name" value="P_typ_ATPase"/>
</dbReference>
<dbReference type="PROSITE" id="PS50846">
    <property type="entry name" value="HMA_2"/>
    <property type="match status" value="2"/>
</dbReference>
<dbReference type="SUPFAM" id="SSF55008">
    <property type="entry name" value="HMA, heavy metal-associated domain"/>
    <property type="match status" value="2"/>
</dbReference>
<keyword evidence="13" id="KW-1278">Translocase</keyword>
<keyword evidence="9 18" id="KW-0547">Nucleotide-binding</keyword>
<comment type="similarity">
    <text evidence="2 18">Belongs to the cation transport ATPase (P-type) (TC 3.A.3) family. Type IB subfamily.</text>
</comment>
<dbReference type="CDD" id="cd00371">
    <property type="entry name" value="HMA"/>
    <property type="match status" value="2"/>
</dbReference>
<dbReference type="SUPFAM" id="SSF81665">
    <property type="entry name" value="Calcium ATPase, transmembrane domain M"/>
    <property type="match status" value="1"/>
</dbReference>
<dbReference type="GO" id="GO:0005886">
    <property type="term" value="C:plasma membrane"/>
    <property type="evidence" value="ECO:0007669"/>
    <property type="project" value="UniProtKB-SubCell"/>
</dbReference>
<evidence type="ECO:0000256" key="13">
    <source>
        <dbReference type="ARBA" id="ARBA00022967"/>
    </source>
</evidence>
<feature type="domain" description="HMA" evidence="19">
    <location>
        <begin position="2"/>
        <end position="64"/>
    </location>
</feature>
<dbReference type="Gene3D" id="2.70.150.10">
    <property type="entry name" value="Calcium-transporting ATPase, cytoplasmic transduction domain A"/>
    <property type="match status" value="1"/>
</dbReference>
<evidence type="ECO:0000256" key="3">
    <source>
        <dbReference type="ARBA" id="ARBA00012517"/>
    </source>
</evidence>
<dbReference type="SUPFAM" id="SSF56784">
    <property type="entry name" value="HAD-like"/>
    <property type="match status" value="1"/>
</dbReference>
<dbReference type="InterPro" id="IPR036412">
    <property type="entry name" value="HAD-like_sf"/>
</dbReference>
<feature type="transmembrane region" description="Helical" evidence="18">
    <location>
        <begin position="255"/>
        <end position="273"/>
    </location>
</feature>
<dbReference type="Proteomes" id="UP000298631">
    <property type="component" value="Chromosome"/>
</dbReference>
<dbReference type="PROSITE" id="PS01047">
    <property type="entry name" value="HMA_1"/>
    <property type="match status" value="2"/>
</dbReference>
<dbReference type="FunFam" id="2.70.150.10:FF:000020">
    <property type="entry name" value="Copper-exporting P-type ATPase A"/>
    <property type="match status" value="1"/>
</dbReference>
<dbReference type="OrthoDB" id="7784062at2"/>
<keyword evidence="11 18" id="KW-0067">ATP-binding</keyword>
<dbReference type="NCBIfam" id="TIGR00003">
    <property type="entry name" value="copper ion binding protein"/>
    <property type="match status" value="1"/>
</dbReference>
<keyword evidence="8" id="KW-0677">Repeat</keyword>
<protein>
    <recommendedName>
        <fullName evidence="3">P-type Cu(+) transporter</fullName>
        <ecNumber evidence="3">7.2.2.8</ecNumber>
    </recommendedName>
</protein>
<evidence type="ECO:0000256" key="1">
    <source>
        <dbReference type="ARBA" id="ARBA00004651"/>
    </source>
</evidence>
<feature type="transmembrane region" description="Helical" evidence="18">
    <location>
        <begin position="154"/>
        <end position="174"/>
    </location>
</feature>
<keyword evidence="17 18" id="KW-0472">Membrane</keyword>
<dbReference type="GO" id="GO:0005507">
    <property type="term" value="F:copper ion binding"/>
    <property type="evidence" value="ECO:0007669"/>
    <property type="project" value="InterPro"/>
</dbReference>
<feature type="transmembrane region" description="Helical" evidence="18">
    <location>
        <begin position="408"/>
        <end position="430"/>
    </location>
</feature>
<dbReference type="GO" id="GO:0016887">
    <property type="term" value="F:ATP hydrolysis activity"/>
    <property type="evidence" value="ECO:0007669"/>
    <property type="project" value="InterPro"/>
</dbReference>
<dbReference type="PANTHER" id="PTHR43520:SF8">
    <property type="entry name" value="P-TYPE CU(+) TRANSPORTER"/>
    <property type="match status" value="1"/>
</dbReference>
<keyword evidence="16" id="KW-0406">Ion transport</keyword>
<feature type="transmembrane region" description="Helical" evidence="18">
    <location>
        <begin position="224"/>
        <end position="249"/>
    </location>
</feature>
<name>A0A4P8EGR9_9RHOB</name>
<dbReference type="SFLD" id="SFLDS00003">
    <property type="entry name" value="Haloacid_Dehalogenase"/>
    <property type="match status" value="1"/>
</dbReference>
<feature type="transmembrane region" description="Helical" evidence="18">
    <location>
        <begin position="436"/>
        <end position="459"/>
    </location>
</feature>
<evidence type="ECO:0000256" key="10">
    <source>
        <dbReference type="ARBA" id="ARBA00022796"/>
    </source>
</evidence>
<sequence>MTGFTFEVQGMTCGACVGRVERILSAVKGAGKAEANLARNTATVAGGDAAALAAALGNAGFGAREDRLALAVEGMTCASCVGRVERGLAALPGVLAARVNLATESAEVRFLAGSLPADAVISAISDLGYVAKVQKQAGVAEAKTDEIAALKRQLLLALALALPVFVLEMGGHIFPPFHHFIARTIGTQASWLIQFVLTSLVLVGPGRVFYRRGWASLRHAAPDMNALVMIGTAAAYAFSVTATFAPFLLPSTARAVYYEAAAVIVALILLGRWMEARAKGRTGAAIARLMGLAPKTARVERDGVVVDLPLEEVVVGDTLHLRPGEKLAVDGQVLEGQSYVDESMLTGEPGAVAKAAGDMVTGGTVNGTGALSYRALRVGADTMLSQIIRMVGEAQGARLPVQDLVNKITGWFVPAVLMAAAVTVLLWLVFGPSPALTHALVAGVAVLIIACPCAMGLAVPVSIMVGTGRAAELGVLFRRGDALQGLQSVGIVAFDKTGTLTAGRPELTDLTRANGFDPDQVLALVAAVEGKSEHPIAQAILRTANERGLEIPPAFDFTSHTGFGIEAQVSGQHILVGSARFLEREGVDASDLTAAGASLAHAGKTPLYAAIDGMAAAVIGVADPVKPGTVKAIEALRAMGLRLVMISGDNEATAKVIAAELGITEVVAEVLPDGKVAALERLRHDGDKLAFVGDGINDAPALATADVGIAIGTGTDVAIEAADVVLMSGDLRGVVAALTVSRATMRNIKQNLFWAFGYNAALIPVAAGVLYPLWGVQLSPMLAAGAMAMSSVFVLTNALRLRWVAGDRT</sequence>
<dbReference type="SFLD" id="SFLDF00027">
    <property type="entry name" value="p-type_atpase"/>
    <property type="match status" value="1"/>
</dbReference>
<evidence type="ECO:0000256" key="14">
    <source>
        <dbReference type="ARBA" id="ARBA00022989"/>
    </source>
</evidence>
<evidence type="ECO:0000313" key="20">
    <source>
        <dbReference type="EMBL" id="QCO56350.1"/>
    </source>
</evidence>
<organism evidence="20 21">
    <name type="scientific">Pseudorhodobacter turbinis</name>
    <dbReference type="NCBI Taxonomy" id="2500533"/>
    <lineage>
        <taxon>Bacteria</taxon>
        <taxon>Pseudomonadati</taxon>
        <taxon>Pseudomonadota</taxon>
        <taxon>Alphaproteobacteria</taxon>
        <taxon>Rhodobacterales</taxon>
        <taxon>Paracoccaceae</taxon>
        <taxon>Pseudorhodobacter</taxon>
    </lineage>
</organism>
<dbReference type="CDD" id="cd02094">
    <property type="entry name" value="P-type_ATPase_Cu-like"/>
    <property type="match status" value="1"/>
</dbReference>
<evidence type="ECO:0000256" key="15">
    <source>
        <dbReference type="ARBA" id="ARBA00023008"/>
    </source>
</evidence>
<dbReference type="AlphaFoldDB" id="A0A4P8EGR9"/>
<evidence type="ECO:0000256" key="6">
    <source>
        <dbReference type="ARBA" id="ARBA00022692"/>
    </source>
</evidence>
<evidence type="ECO:0000256" key="16">
    <source>
        <dbReference type="ARBA" id="ARBA00023065"/>
    </source>
</evidence>
<gene>
    <name evidence="20" type="ORF">EOK75_11785</name>
</gene>
<dbReference type="Gene3D" id="3.40.50.1000">
    <property type="entry name" value="HAD superfamily/HAD-like"/>
    <property type="match status" value="1"/>
</dbReference>
<dbReference type="InterPro" id="IPR006122">
    <property type="entry name" value="HMA_Cu_ion-bd"/>
</dbReference>
<dbReference type="GO" id="GO:0140581">
    <property type="term" value="F:P-type monovalent copper transporter activity"/>
    <property type="evidence" value="ECO:0007669"/>
    <property type="project" value="UniProtKB-EC"/>
</dbReference>
<evidence type="ECO:0000256" key="7">
    <source>
        <dbReference type="ARBA" id="ARBA00022723"/>
    </source>
</evidence>
<keyword evidence="21" id="KW-1185">Reference proteome</keyword>
<dbReference type="InterPro" id="IPR023214">
    <property type="entry name" value="HAD_sf"/>
</dbReference>
<dbReference type="PRINTS" id="PR00943">
    <property type="entry name" value="CUATPASE"/>
</dbReference>
<keyword evidence="10" id="KW-0187">Copper transport</keyword>
<evidence type="ECO:0000256" key="4">
    <source>
        <dbReference type="ARBA" id="ARBA00022448"/>
    </source>
</evidence>
<dbReference type="PANTHER" id="PTHR43520">
    <property type="entry name" value="ATP7, ISOFORM B"/>
    <property type="match status" value="1"/>
</dbReference>
<dbReference type="InterPro" id="IPR036163">
    <property type="entry name" value="HMA_dom_sf"/>
</dbReference>
<dbReference type="GO" id="GO:0005524">
    <property type="term" value="F:ATP binding"/>
    <property type="evidence" value="ECO:0007669"/>
    <property type="project" value="UniProtKB-UniRule"/>
</dbReference>
<dbReference type="InterPro" id="IPR059000">
    <property type="entry name" value="ATPase_P-type_domA"/>
</dbReference>
<dbReference type="InterPro" id="IPR006121">
    <property type="entry name" value="HMA_dom"/>
</dbReference>
<reference evidence="20 21" key="1">
    <citation type="submission" date="2019-05" db="EMBL/GenBank/DDBJ databases">
        <title>Pseudorhodobacter turbinis sp. nov., isolated from the gut of the Korean turban shell.</title>
        <authorList>
            <person name="Jeong Y.-S."/>
            <person name="Kang W.-R."/>
            <person name="Bae J.-W."/>
        </authorList>
    </citation>
    <scope>NUCLEOTIDE SEQUENCE [LARGE SCALE GENOMIC DNA]</scope>
    <source>
        <strain evidence="20 21">S12M18</strain>
    </source>
</reference>
<dbReference type="Pfam" id="PF00702">
    <property type="entry name" value="Hydrolase"/>
    <property type="match status" value="1"/>
</dbReference>
<dbReference type="NCBIfam" id="TIGR01494">
    <property type="entry name" value="ATPase_P-type"/>
    <property type="match status" value="1"/>
</dbReference>
<dbReference type="KEGG" id="pseb:EOK75_11785"/>
<keyword evidence="7 18" id="KW-0479">Metal-binding</keyword>
<dbReference type="FunFam" id="3.30.70.100:FF:000005">
    <property type="entry name" value="Copper-exporting P-type ATPase A"/>
    <property type="match status" value="1"/>
</dbReference>
<dbReference type="Gene3D" id="3.30.70.100">
    <property type="match status" value="2"/>
</dbReference>
<feature type="transmembrane region" description="Helical" evidence="18">
    <location>
        <begin position="180"/>
        <end position="203"/>
    </location>
</feature>
<dbReference type="RefSeq" id="WP_137194133.1">
    <property type="nucleotide sequence ID" value="NZ_CP039964.1"/>
</dbReference>
<evidence type="ECO:0000256" key="2">
    <source>
        <dbReference type="ARBA" id="ARBA00006024"/>
    </source>
</evidence>
<evidence type="ECO:0000256" key="12">
    <source>
        <dbReference type="ARBA" id="ARBA00022842"/>
    </source>
</evidence>
<evidence type="ECO:0000256" key="9">
    <source>
        <dbReference type="ARBA" id="ARBA00022741"/>
    </source>
</evidence>
<evidence type="ECO:0000259" key="19">
    <source>
        <dbReference type="PROSITE" id="PS50846"/>
    </source>
</evidence>
<keyword evidence="5 18" id="KW-1003">Cell membrane</keyword>
<feature type="transmembrane region" description="Helical" evidence="18">
    <location>
        <begin position="752"/>
        <end position="774"/>
    </location>
</feature>
<dbReference type="NCBIfam" id="TIGR01511">
    <property type="entry name" value="ATPase-IB1_Cu"/>
    <property type="match status" value="1"/>
</dbReference>
<dbReference type="InterPro" id="IPR017969">
    <property type="entry name" value="Heavy-metal-associated_CS"/>
</dbReference>
<feature type="transmembrane region" description="Helical" evidence="18">
    <location>
        <begin position="780"/>
        <end position="799"/>
    </location>
</feature>
<dbReference type="GO" id="GO:0043682">
    <property type="term" value="F:P-type divalent copper transporter activity"/>
    <property type="evidence" value="ECO:0007669"/>
    <property type="project" value="TreeGrafter"/>
</dbReference>
<evidence type="ECO:0000256" key="11">
    <source>
        <dbReference type="ARBA" id="ARBA00022840"/>
    </source>
</evidence>
<keyword evidence="4" id="KW-0813">Transport</keyword>
<dbReference type="InterPro" id="IPR023299">
    <property type="entry name" value="ATPase_P-typ_cyto_dom_N"/>
</dbReference>
<dbReference type="SUPFAM" id="SSF81653">
    <property type="entry name" value="Calcium ATPase, transduction domain A"/>
    <property type="match status" value="1"/>
</dbReference>
<dbReference type="InterPro" id="IPR027256">
    <property type="entry name" value="P-typ_ATPase_IB"/>
</dbReference>
<evidence type="ECO:0000256" key="18">
    <source>
        <dbReference type="RuleBase" id="RU362081"/>
    </source>
</evidence>
<keyword evidence="14 18" id="KW-1133">Transmembrane helix</keyword>
<dbReference type="Pfam" id="PF00403">
    <property type="entry name" value="HMA"/>
    <property type="match status" value="2"/>
</dbReference>
<proteinExistence type="inferred from homology"/>
<dbReference type="PRINTS" id="PR00119">
    <property type="entry name" value="CATATPASE"/>
</dbReference>
<dbReference type="NCBIfam" id="TIGR01525">
    <property type="entry name" value="ATPase-IB_hvy"/>
    <property type="match status" value="1"/>
</dbReference>
<dbReference type="InterPro" id="IPR044492">
    <property type="entry name" value="P_typ_ATPase_HD_dom"/>
</dbReference>
<dbReference type="EC" id="7.2.2.8" evidence="3"/>
<dbReference type="InterPro" id="IPR018303">
    <property type="entry name" value="ATPase_P-typ_P_site"/>
</dbReference>
<dbReference type="Pfam" id="PF00122">
    <property type="entry name" value="E1-E2_ATPase"/>
    <property type="match status" value="1"/>
</dbReference>
<evidence type="ECO:0000256" key="5">
    <source>
        <dbReference type="ARBA" id="ARBA00022475"/>
    </source>
</evidence>
<keyword evidence="15" id="KW-0186">Copper</keyword>
<evidence type="ECO:0000256" key="8">
    <source>
        <dbReference type="ARBA" id="ARBA00022737"/>
    </source>
</evidence>
<dbReference type="GO" id="GO:0055070">
    <property type="term" value="P:copper ion homeostasis"/>
    <property type="evidence" value="ECO:0007669"/>
    <property type="project" value="TreeGrafter"/>
</dbReference>
<accession>A0A4P8EGR9</accession>
<comment type="subcellular location">
    <subcellularLocation>
        <location evidence="1">Cell membrane</location>
        <topology evidence="1">Multi-pass membrane protein</topology>
    </subcellularLocation>
</comment>
<dbReference type="Gene3D" id="3.40.1110.10">
    <property type="entry name" value="Calcium-transporting ATPase, cytoplasmic domain N"/>
    <property type="match status" value="1"/>
</dbReference>
<dbReference type="SFLD" id="SFLDG00002">
    <property type="entry name" value="C1.7:_P-type_atpase_like"/>
    <property type="match status" value="1"/>
</dbReference>
<feature type="domain" description="HMA" evidence="19">
    <location>
        <begin position="66"/>
        <end position="132"/>
    </location>
</feature>
<evidence type="ECO:0000256" key="17">
    <source>
        <dbReference type="ARBA" id="ARBA00023136"/>
    </source>
</evidence>
<dbReference type="EMBL" id="CP039964">
    <property type="protein sequence ID" value="QCO56350.1"/>
    <property type="molecule type" value="Genomic_DNA"/>
</dbReference>
<keyword evidence="12" id="KW-0460">Magnesium</keyword>
<dbReference type="PROSITE" id="PS00154">
    <property type="entry name" value="ATPASE_E1_E2"/>
    <property type="match status" value="1"/>
</dbReference>
<dbReference type="GO" id="GO:0060003">
    <property type="term" value="P:copper ion export"/>
    <property type="evidence" value="ECO:0007669"/>
    <property type="project" value="UniProtKB-ARBA"/>
</dbReference>
<dbReference type="InterPro" id="IPR023298">
    <property type="entry name" value="ATPase_P-typ_TM_dom_sf"/>
</dbReference>
<keyword evidence="6 18" id="KW-0812">Transmembrane</keyword>
<evidence type="ECO:0000313" key="21">
    <source>
        <dbReference type="Proteomes" id="UP000298631"/>
    </source>
</evidence>